<feature type="domain" description="Damage-control phosphatase ARMT1-like metal-binding" evidence="1">
    <location>
        <begin position="6"/>
        <end position="279"/>
    </location>
</feature>
<name>A0ABZ2YBZ6_9BACT</name>
<dbReference type="Proteomes" id="UP001461341">
    <property type="component" value="Chromosome"/>
</dbReference>
<dbReference type="PIRSF" id="PIRSF006593">
    <property type="entry name" value="UCP006593"/>
    <property type="match status" value="1"/>
</dbReference>
<sequence>MKAQLECFSCNIRQAQEAALLAGAPKNLVWRISQEVCKRFASADPEWTPAYMTSLAHQVAKTMTGVDDIYREEKRKYNQIALQLYPRLKAFVEEGPPEERLERAVKVAIAGNIIDLGVYREVSPEKILAQITDEGWGRCHLEAFLEDLEEAESIFYAADNAGEVVFDRVFLEEITPAKKVFFVVKGGPMSNDATLFDAQEAGLGSIVEIITTGRAEIGIDLEKALPEVQKAWEEADLVISKGQANFESLSSWRRDRVYFLLKAKCVPVARELEVPRGALVLQRGLQKTPQPV</sequence>
<dbReference type="Gene3D" id="1.10.285.20">
    <property type="entry name" value="Uncharacterised protein PF01937, DUF89, domain 2"/>
    <property type="match status" value="1"/>
</dbReference>
<organism evidence="2 3">
    <name type="scientific">Thermatribacter velox</name>
    <dbReference type="NCBI Taxonomy" id="3039681"/>
    <lineage>
        <taxon>Bacteria</taxon>
        <taxon>Pseudomonadati</taxon>
        <taxon>Atribacterota</taxon>
        <taxon>Atribacteria</taxon>
        <taxon>Atribacterales</taxon>
        <taxon>Thermatribacteraceae</taxon>
        <taxon>Thermatribacter</taxon>
    </lineage>
</organism>
<evidence type="ECO:0000313" key="3">
    <source>
        <dbReference type="Proteomes" id="UP001461341"/>
    </source>
</evidence>
<proteinExistence type="predicted"/>
<dbReference type="Gene3D" id="3.40.50.10880">
    <property type="entry name" value="Uncharacterised protein PF01937, DUF89, domain 3"/>
    <property type="match status" value="1"/>
</dbReference>
<dbReference type="Pfam" id="PF01937">
    <property type="entry name" value="ARMT1-like_dom"/>
    <property type="match status" value="1"/>
</dbReference>
<protein>
    <submittedName>
        <fullName evidence="2">ARMT1-like domain-containing protein</fullName>
    </submittedName>
</protein>
<gene>
    <name evidence="2" type="ORF">QBE54_01830</name>
</gene>
<dbReference type="EMBL" id="CP121689">
    <property type="protein sequence ID" value="WZL76497.1"/>
    <property type="molecule type" value="Genomic_DNA"/>
</dbReference>
<dbReference type="RefSeq" id="WP_369018662.1">
    <property type="nucleotide sequence ID" value="NZ_CP121689.1"/>
</dbReference>
<evidence type="ECO:0000259" key="1">
    <source>
        <dbReference type="Pfam" id="PF01937"/>
    </source>
</evidence>
<dbReference type="SUPFAM" id="SSF111321">
    <property type="entry name" value="AF1104-like"/>
    <property type="match status" value="1"/>
</dbReference>
<accession>A0ABZ2YBZ6</accession>
<dbReference type="InterPro" id="IPR014444">
    <property type="entry name" value="PH1575-like"/>
</dbReference>
<keyword evidence="3" id="KW-1185">Reference proteome</keyword>
<dbReference type="InterPro" id="IPR002791">
    <property type="entry name" value="ARMT1-like_metal-bd"/>
</dbReference>
<evidence type="ECO:0000313" key="2">
    <source>
        <dbReference type="EMBL" id="WZL76497.1"/>
    </source>
</evidence>
<dbReference type="InterPro" id="IPR036075">
    <property type="entry name" value="ARMT-1-like_metal-bd_sf"/>
</dbReference>
<reference evidence="2 3" key="1">
    <citation type="submission" date="2023-03" db="EMBL/GenBank/DDBJ databases">
        <title>Novel Species.</title>
        <authorList>
            <person name="Ma S."/>
        </authorList>
    </citation>
    <scope>NUCLEOTIDE SEQUENCE [LARGE SCALE GENOMIC DNA]</scope>
    <source>
        <strain evidence="2 3">B11</strain>
    </source>
</reference>